<organism evidence="2 3">
    <name type="scientific">Patella caerulea</name>
    <name type="common">Rayed Mediterranean limpet</name>
    <dbReference type="NCBI Taxonomy" id="87958"/>
    <lineage>
        <taxon>Eukaryota</taxon>
        <taxon>Metazoa</taxon>
        <taxon>Spiralia</taxon>
        <taxon>Lophotrochozoa</taxon>
        <taxon>Mollusca</taxon>
        <taxon>Gastropoda</taxon>
        <taxon>Patellogastropoda</taxon>
        <taxon>Patelloidea</taxon>
        <taxon>Patellidae</taxon>
        <taxon>Patella</taxon>
    </lineage>
</organism>
<keyword evidence="1" id="KW-1133">Transmembrane helix</keyword>
<keyword evidence="1" id="KW-0472">Membrane</keyword>
<accession>A0AAN8KGQ3</accession>
<name>A0AAN8KGQ3_PATCE</name>
<feature type="transmembrane region" description="Helical" evidence="1">
    <location>
        <begin position="214"/>
        <end position="232"/>
    </location>
</feature>
<feature type="transmembrane region" description="Helical" evidence="1">
    <location>
        <begin position="177"/>
        <end position="202"/>
    </location>
</feature>
<keyword evidence="3" id="KW-1185">Reference proteome</keyword>
<evidence type="ECO:0000256" key="1">
    <source>
        <dbReference type="SAM" id="Phobius"/>
    </source>
</evidence>
<dbReference type="AlphaFoldDB" id="A0AAN8KGQ3"/>
<feature type="transmembrane region" description="Helical" evidence="1">
    <location>
        <begin position="115"/>
        <end position="133"/>
    </location>
</feature>
<keyword evidence="1" id="KW-0812">Transmembrane</keyword>
<proteinExistence type="predicted"/>
<evidence type="ECO:0000313" key="3">
    <source>
        <dbReference type="Proteomes" id="UP001347796"/>
    </source>
</evidence>
<dbReference type="Proteomes" id="UP001347796">
    <property type="component" value="Unassembled WGS sequence"/>
</dbReference>
<reference evidence="2 3" key="1">
    <citation type="submission" date="2024-01" db="EMBL/GenBank/DDBJ databases">
        <title>The genome of the rayed Mediterranean limpet Patella caerulea (Linnaeus, 1758).</title>
        <authorList>
            <person name="Anh-Thu Weber A."/>
            <person name="Halstead-Nussloch G."/>
        </authorList>
    </citation>
    <scope>NUCLEOTIDE SEQUENCE [LARGE SCALE GENOMIC DNA]</scope>
    <source>
        <strain evidence="2">AATW-2023a</strain>
        <tissue evidence="2">Whole specimen</tissue>
    </source>
</reference>
<protein>
    <submittedName>
        <fullName evidence="2">Uncharacterized protein</fullName>
    </submittedName>
</protein>
<feature type="transmembrane region" description="Helical" evidence="1">
    <location>
        <begin position="145"/>
        <end position="165"/>
    </location>
</feature>
<sequence>MSPDSKLLHKTRAFLLGSGVLIFLPFLHIGVAYKMFWVPDKTPVNRDSCKCSCFDTVMRGSYEKPGNSGYKHLYFNATKETFKIWILTVFFVLMTYESVKYLYKLFRVGKVRKTMFVLFLANIYPNYYSWWSFLTYYNESFYLYFYNHFYFMLTEIVVTVLVLNLCNTSTQIVSWKILLIITINSMHIAISCSNQFIEHVILKTGKGFQNARNFALMIPDVLHVVLCIYELYNYAKLNRVSIKAMFAKRERILCGVFTVISTIVMCYL</sequence>
<comment type="caution">
    <text evidence="2">The sequence shown here is derived from an EMBL/GenBank/DDBJ whole genome shotgun (WGS) entry which is preliminary data.</text>
</comment>
<gene>
    <name evidence="2" type="ORF">SNE40_000513</name>
</gene>
<dbReference type="PANTHER" id="PTHR39074:SF1">
    <property type="entry name" value="AGAP007547-PA"/>
    <property type="match status" value="1"/>
</dbReference>
<dbReference type="EMBL" id="JAZGQO010000001">
    <property type="protein sequence ID" value="KAK6194992.1"/>
    <property type="molecule type" value="Genomic_DNA"/>
</dbReference>
<feature type="transmembrane region" description="Helical" evidence="1">
    <location>
        <begin position="84"/>
        <end position="103"/>
    </location>
</feature>
<evidence type="ECO:0000313" key="2">
    <source>
        <dbReference type="EMBL" id="KAK6194992.1"/>
    </source>
</evidence>
<feature type="transmembrane region" description="Helical" evidence="1">
    <location>
        <begin position="12"/>
        <end position="33"/>
    </location>
</feature>
<dbReference type="PANTHER" id="PTHR39074">
    <property type="entry name" value="AGAP007547-PA"/>
    <property type="match status" value="1"/>
</dbReference>